<comment type="caution">
    <text evidence="2">The sequence shown here is derived from an EMBL/GenBank/DDBJ whole genome shotgun (WGS) entry which is preliminary data.</text>
</comment>
<gene>
    <name evidence="2" type="ORF">ACFPPB_00840</name>
</gene>
<sequence>MQHTGEMKGAPLTIAVATGANGSSCFFQDAGDGYGYRKGQSRTIVVTQDETGVRLDIPRNRGWQRIEAVEFVGIGAAPALVRIDGKPARDVRFDARTRRLRVALPNEGVKRIELSR</sequence>
<keyword evidence="3" id="KW-1185">Reference proteome</keyword>
<feature type="domain" description="DUF5110" evidence="1">
    <location>
        <begin position="11"/>
        <end position="64"/>
    </location>
</feature>
<dbReference type="EMBL" id="JBHSNG010000001">
    <property type="protein sequence ID" value="MFC5579663.1"/>
    <property type="molecule type" value="Genomic_DNA"/>
</dbReference>
<proteinExistence type="predicted"/>
<evidence type="ECO:0000259" key="1">
    <source>
        <dbReference type="Pfam" id="PF17137"/>
    </source>
</evidence>
<dbReference type="Gene3D" id="2.60.40.1180">
    <property type="entry name" value="Golgi alpha-mannosidase II"/>
    <property type="match status" value="1"/>
</dbReference>
<dbReference type="InterPro" id="IPR013780">
    <property type="entry name" value="Glyco_hydro_b"/>
</dbReference>
<dbReference type="InterPro" id="IPR033403">
    <property type="entry name" value="DUF5110"/>
</dbReference>
<dbReference type="RefSeq" id="WP_377323436.1">
    <property type="nucleotide sequence ID" value="NZ_JBHSNG010000001.1"/>
</dbReference>
<dbReference type="Proteomes" id="UP001596111">
    <property type="component" value="Unassembled WGS sequence"/>
</dbReference>
<organism evidence="2 3">
    <name type="scientific">Rhodanobacter terrae</name>
    <dbReference type="NCBI Taxonomy" id="418647"/>
    <lineage>
        <taxon>Bacteria</taxon>
        <taxon>Pseudomonadati</taxon>
        <taxon>Pseudomonadota</taxon>
        <taxon>Gammaproteobacteria</taxon>
        <taxon>Lysobacterales</taxon>
        <taxon>Rhodanobacteraceae</taxon>
        <taxon>Rhodanobacter</taxon>
    </lineage>
</organism>
<evidence type="ECO:0000313" key="3">
    <source>
        <dbReference type="Proteomes" id="UP001596111"/>
    </source>
</evidence>
<protein>
    <submittedName>
        <fullName evidence="2">DUF5110 domain-containing protein</fullName>
    </submittedName>
</protein>
<name>A0ABW0SS12_9GAMM</name>
<reference evidence="3" key="1">
    <citation type="journal article" date="2019" name="Int. J. Syst. Evol. Microbiol.">
        <title>The Global Catalogue of Microorganisms (GCM) 10K type strain sequencing project: providing services to taxonomists for standard genome sequencing and annotation.</title>
        <authorList>
            <consortium name="The Broad Institute Genomics Platform"/>
            <consortium name="The Broad Institute Genome Sequencing Center for Infectious Disease"/>
            <person name="Wu L."/>
            <person name="Ma J."/>
        </authorList>
    </citation>
    <scope>NUCLEOTIDE SEQUENCE [LARGE SCALE GENOMIC DNA]</scope>
    <source>
        <strain evidence="3">CGMCC 1.13587</strain>
    </source>
</reference>
<dbReference type="Pfam" id="PF17137">
    <property type="entry name" value="DUF5110"/>
    <property type="match status" value="1"/>
</dbReference>
<accession>A0ABW0SS12</accession>
<evidence type="ECO:0000313" key="2">
    <source>
        <dbReference type="EMBL" id="MFC5579663.1"/>
    </source>
</evidence>